<feature type="active site" description="Proton acceptor" evidence="11">
    <location>
        <position position="315"/>
    </location>
</feature>
<comment type="catalytic activity">
    <reaction evidence="10 11">
        <text>5,6-dimethylbenzimidazole + nicotinate beta-D-ribonucleotide = alpha-ribazole 5'-phosphate + nicotinate + H(+)</text>
        <dbReference type="Rhea" id="RHEA:11196"/>
        <dbReference type="ChEBI" id="CHEBI:15378"/>
        <dbReference type="ChEBI" id="CHEBI:15890"/>
        <dbReference type="ChEBI" id="CHEBI:32544"/>
        <dbReference type="ChEBI" id="CHEBI:57502"/>
        <dbReference type="ChEBI" id="CHEBI:57918"/>
        <dbReference type="EC" id="2.4.2.21"/>
    </reaction>
</comment>
<dbReference type="Gene3D" id="3.40.50.10210">
    <property type="match status" value="1"/>
</dbReference>
<sequence>MLNEVLASITEIDHNMMTTVRNRVENLNKPQGSLGKLEDLVIQVAGITGKAYPMTDKKALIVMCADNGVCDEDVASAIQEVTYIQTLNIPRGITGAGAIAKQMNAKIYAVDIGVMTDIDDAYVINKKVMYGTHNMTKGPAMSRNEAIKALEVGIEIAIQAVDEGAKILATGEMGIGNTSTTTAILSVITGIDPSEITGIGANFPLEKLAHKADVIKRSIAINKPDVDDPLDILSKVGGLDIAGMAGTMIGAAYKKVPVVIDGFISTVSAIIACKLNPLVRDYLIPSHYSLEKGAKIATNYLKLNPFLDMNMRLGEGSGALLAFNIVEAACYMNREMITFEEAHFDAL</sequence>
<reference evidence="12 13" key="1">
    <citation type="submission" date="2020-11" db="EMBL/GenBank/DDBJ databases">
        <title>Fusibacter basophilias sp. nov.</title>
        <authorList>
            <person name="Qiu D."/>
        </authorList>
    </citation>
    <scope>NUCLEOTIDE SEQUENCE [LARGE SCALE GENOMIC DNA]</scope>
    <source>
        <strain evidence="12 13">Q10-2</strain>
    </source>
</reference>
<keyword evidence="6 11" id="KW-0169">Cobalamin biosynthesis</keyword>
<dbReference type="Pfam" id="PF02277">
    <property type="entry name" value="DBI_PRT"/>
    <property type="match status" value="1"/>
</dbReference>
<keyword evidence="8 11" id="KW-0808">Transferase</keyword>
<comment type="pathway">
    <text evidence="2 11">Nucleoside biosynthesis; alpha-ribazole biosynthesis; alpha-ribazole from 5,6-dimethylbenzimidazole: step 1/2.</text>
</comment>
<dbReference type="NCBIfam" id="NF000996">
    <property type="entry name" value="PRK00105.1"/>
    <property type="match status" value="1"/>
</dbReference>
<dbReference type="InterPro" id="IPR003200">
    <property type="entry name" value="Nict_dMeBzImd_PRibTrfase"/>
</dbReference>
<dbReference type="Gene3D" id="1.10.1610.10">
    <property type="match status" value="1"/>
</dbReference>
<dbReference type="InterPro" id="IPR036087">
    <property type="entry name" value="Nict_dMeBzImd_PRibTrfase_sf"/>
</dbReference>
<comment type="caution">
    <text evidence="12">The sequence shown here is derived from an EMBL/GenBank/DDBJ whole genome shotgun (WGS) entry which is preliminary data.</text>
</comment>
<evidence type="ECO:0000313" key="12">
    <source>
        <dbReference type="EMBL" id="MBF4695979.1"/>
    </source>
</evidence>
<dbReference type="GO" id="GO:0008939">
    <property type="term" value="F:nicotinate-nucleotide-dimethylbenzimidazole phosphoribosyltransferase activity"/>
    <property type="evidence" value="ECO:0007669"/>
    <property type="project" value="UniProtKB-EC"/>
</dbReference>
<evidence type="ECO:0000256" key="9">
    <source>
        <dbReference type="ARBA" id="ARBA00030686"/>
    </source>
</evidence>
<comment type="function">
    <text evidence="1 11">Catalyzes the synthesis of alpha-ribazole-5'-phosphate from nicotinate mononucleotide (NAMN) and 5,6-dimethylbenzimidazole (DMB).</text>
</comment>
<dbReference type="InterPro" id="IPR017846">
    <property type="entry name" value="Nict_dMeBzImd_PRibTrfase_bact"/>
</dbReference>
<dbReference type="RefSeq" id="WP_194704214.1">
    <property type="nucleotide sequence ID" value="NZ_JADKNH010000026.1"/>
</dbReference>
<dbReference type="EMBL" id="JADKNH010000026">
    <property type="protein sequence ID" value="MBF4695979.1"/>
    <property type="molecule type" value="Genomic_DNA"/>
</dbReference>
<evidence type="ECO:0000256" key="8">
    <source>
        <dbReference type="ARBA" id="ARBA00022679"/>
    </source>
</evidence>
<dbReference type="PANTHER" id="PTHR43463">
    <property type="entry name" value="NICOTINATE-NUCLEOTIDE--DIMETHYLBENZIMIDAZOLE PHOSPHORIBOSYLTRANSFERASE"/>
    <property type="match status" value="1"/>
</dbReference>
<evidence type="ECO:0000256" key="4">
    <source>
        <dbReference type="ARBA" id="ARBA00011991"/>
    </source>
</evidence>
<dbReference type="EC" id="2.4.2.21" evidence="4 11"/>
<keyword evidence="7 11" id="KW-0328">Glycosyltransferase</keyword>
<evidence type="ECO:0000256" key="5">
    <source>
        <dbReference type="ARBA" id="ARBA00015486"/>
    </source>
</evidence>
<dbReference type="CDD" id="cd02439">
    <property type="entry name" value="DMB-PRT_CobT"/>
    <property type="match status" value="1"/>
</dbReference>
<protein>
    <recommendedName>
        <fullName evidence="5 11">Nicotinate-nucleotide--dimethylbenzimidazole phosphoribosyltransferase</fullName>
        <shortName evidence="11">NN:DBI PRT</shortName>
        <ecNumber evidence="4 11">2.4.2.21</ecNumber>
    </recommendedName>
    <alternativeName>
        <fullName evidence="9 11">N(1)-alpha-phosphoribosyltransferase</fullName>
    </alternativeName>
</protein>
<organism evidence="12 13">
    <name type="scientific">Fusibacter ferrireducens</name>
    <dbReference type="NCBI Taxonomy" id="2785058"/>
    <lineage>
        <taxon>Bacteria</taxon>
        <taxon>Bacillati</taxon>
        <taxon>Bacillota</taxon>
        <taxon>Clostridia</taxon>
        <taxon>Eubacteriales</taxon>
        <taxon>Eubacteriales Family XII. Incertae Sedis</taxon>
        <taxon>Fusibacter</taxon>
    </lineage>
</organism>
<dbReference type="PANTHER" id="PTHR43463:SF1">
    <property type="entry name" value="NICOTINATE-NUCLEOTIDE--DIMETHYLBENZIMIDAZOLE PHOSPHORIBOSYLTRANSFERASE"/>
    <property type="match status" value="1"/>
</dbReference>
<accession>A0ABR9ZZV7</accession>
<keyword evidence="13" id="KW-1185">Reference proteome</keyword>
<evidence type="ECO:0000256" key="10">
    <source>
        <dbReference type="ARBA" id="ARBA00047340"/>
    </source>
</evidence>
<evidence type="ECO:0000256" key="2">
    <source>
        <dbReference type="ARBA" id="ARBA00005049"/>
    </source>
</evidence>
<gene>
    <name evidence="11 12" type="primary">cobT</name>
    <name evidence="12" type="ORF">ISU02_23010</name>
</gene>
<comment type="similarity">
    <text evidence="3 11">Belongs to the CobT family.</text>
</comment>
<dbReference type="HAMAP" id="MF_00230">
    <property type="entry name" value="CobT"/>
    <property type="match status" value="1"/>
</dbReference>
<dbReference type="InterPro" id="IPR023195">
    <property type="entry name" value="Nict_dMeBzImd_PRibTrfase_N"/>
</dbReference>
<dbReference type="Proteomes" id="UP000614200">
    <property type="component" value="Unassembled WGS sequence"/>
</dbReference>
<evidence type="ECO:0000256" key="6">
    <source>
        <dbReference type="ARBA" id="ARBA00022573"/>
    </source>
</evidence>
<evidence type="ECO:0000256" key="7">
    <source>
        <dbReference type="ARBA" id="ARBA00022676"/>
    </source>
</evidence>
<evidence type="ECO:0000256" key="11">
    <source>
        <dbReference type="HAMAP-Rule" id="MF_00230"/>
    </source>
</evidence>
<evidence type="ECO:0000256" key="1">
    <source>
        <dbReference type="ARBA" id="ARBA00002197"/>
    </source>
</evidence>
<name>A0ABR9ZZV7_9FIRM</name>
<dbReference type="SUPFAM" id="SSF52733">
    <property type="entry name" value="Nicotinate mononucleotide:5,6-dimethylbenzimidazole phosphoribosyltransferase (CobT)"/>
    <property type="match status" value="1"/>
</dbReference>
<evidence type="ECO:0000256" key="3">
    <source>
        <dbReference type="ARBA" id="ARBA00007110"/>
    </source>
</evidence>
<dbReference type="NCBIfam" id="TIGR03160">
    <property type="entry name" value="cobT_DBIPRT"/>
    <property type="match status" value="1"/>
</dbReference>
<proteinExistence type="inferred from homology"/>
<evidence type="ECO:0000313" key="13">
    <source>
        <dbReference type="Proteomes" id="UP000614200"/>
    </source>
</evidence>